<accession>A0A9Q1F7T1</accession>
<organism evidence="2 3">
    <name type="scientific">Synaphobranchus kaupii</name>
    <name type="common">Kaup's arrowtooth eel</name>
    <dbReference type="NCBI Taxonomy" id="118154"/>
    <lineage>
        <taxon>Eukaryota</taxon>
        <taxon>Metazoa</taxon>
        <taxon>Chordata</taxon>
        <taxon>Craniata</taxon>
        <taxon>Vertebrata</taxon>
        <taxon>Euteleostomi</taxon>
        <taxon>Actinopterygii</taxon>
        <taxon>Neopterygii</taxon>
        <taxon>Teleostei</taxon>
        <taxon>Anguilliformes</taxon>
        <taxon>Synaphobranchidae</taxon>
        <taxon>Synaphobranchus</taxon>
    </lineage>
</organism>
<evidence type="ECO:0000313" key="3">
    <source>
        <dbReference type="Proteomes" id="UP001152622"/>
    </source>
</evidence>
<dbReference type="AlphaFoldDB" id="A0A9Q1F7T1"/>
<evidence type="ECO:0000256" key="1">
    <source>
        <dbReference type="SAM" id="MobiDB-lite"/>
    </source>
</evidence>
<feature type="compositionally biased region" description="Low complexity" evidence="1">
    <location>
        <begin position="44"/>
        <end position="53"/>
    </location>
</feature>
<comment type="caution">
    <text evidence="2">The sequence shown here is derived from an EMBL/GenBank/DDBJ whole genome shotgun (WGS) entry which is preliminary data.</text>
</comment>
<reference evidence="2" key="1">
    <citation type="journal article" date="2023" name="Science">
        <title>Genome structures resolve the early diversification of teleost fishes.</title>
        <authorList>
            <person name="Parey E."/>
            <person name="Louis A."/>
            <person name="Montfort J."/>
            <person name="Bouchez O."/>
            <person name="Roques C."/>
            <person name="Iampietro C."/>
            <person name="Lluch J."/>
            <person name="Castinel A."/>
            <person name="Donnadieu C."/>
            <person name="Desvignes T."/>
            <person name="Floi Bucao C."/>
            <person name="Jouanno E."/>
            <person name="Wen M."/>
            <person name="Mejri S."/>
            <person name="Dirks R."/>
            <person name="Jansen H."/>
            <person name="Henkel C."/>
            <person name="Chen W.J."/>
            <person name="Zahm M."/>
            <person name="Cabau C."/>
            <person name="Klopp C."/>
            <person name="Thompson A.W."/>
            <person name="Robinson-Rechavi M."/>
            <person name="Braasch I."/>
            <person name="Lecointre G."/>
            <person name="Bobe J."/>
            <person name="Postlethwait J.H."/>
            <person name="Berthelot C."/>
            <person name="Roest Crollius H."/>
            <person name="Guiguen Y."/>
        </authorList>
    </citation>
    <scope>NUCLEOTIDE SEQUENCE</scope>
    <source>
        <strain evidence="2">WJC10195</strain>
    </source>
</reference>
<feature type="region of interest" description="Disordered" evidence="1">
    <location>
        <begin position="1"/>
        <end position="78"/>
    </location>
</feature>
<keyword evidence="3" id="KW-1185">Reference proteome</keyword>
<dbReference type="EMBL" id="JAINUF010000008">
    <property type="protein sequence ID" value="KAJ8352786.1"/>
    <property type="molecule type" value="Genomic_DNA"/>
</dbReference>
<proteinExistence type="predicted"/>
<feature type="compositionally biased region" description="Polar residues" evidence="1">
    <location>
        <begin position="1"/>
        <end position="17"/>
    </location>
</feature>
<sequence>MRSSPGASVHAVNSPTSKRAPLFITTRGERAVNVTSERHERWGEPQPEGGEPAAPLPPAATPFFSQRAGPDSQKEKRA</sequence>
<evidence type="ECO:0000313" key="2">
    <source>
        <dbReference type="EMBL" id="KAJ8352786.1"/>
    </source>
</evidence>
<protein>
    <submittedName>
        <fullName evidence="2">Uncharacterized protein</fullName>
    </submittedName>
</protein>
<name>A0A9Q1F7T1_SYNKA</name>
<dbReference type="Proteomes" id="UP001152622">
    <property type="component" value="Chromosome 8"/>
</dbReference>
<gene>
    <name evidence="2" type="ORF">SKAU_G00242620</name>
</gene>